<dbReference type="EMBL" id="CP009761">
    <property type="protein sequence ID" value="AIZ36687.1"/>
    <property type="molecule type" value="Genomic_DNA"/>
</dbReference>
<accession>A0A0B4S1G3</accession>
<reference evidence="1 2" key="1">
    <citation type="submission" date="2014-10" db="EMBL/GenBank/DDBJ databases">
        <title>Complete genome sequence of Parvimonas micra KCOM 1535 (= ChDC B708).</title>
        <authorList>
            <person name="Kook J.-K."/>
            <person name="Park S.-N."/>
            <person name="Lim Y.K."/>
            <person name="Roh H."/>
        </authorList>
    </citation>
    <scope>NUCLEOTIDE SEQUENCE [LARGE SCALE GENOMIC DNA]</scope>
    <source>
        <strain evidence="2">KCOM 1535 / ChDC B708</strain>
    </source>
</reference>
<dbReference type="AlphaFoldDB" id="A0A0B4S1G3"/>
<dbReference type="KEGG" id="pmic:NW74_04715"/>
<dbReference type="STRING" id="33033.NW74_04715"/>
<gene>
    <name evidence="1" type="ORF">NW74_04715</name>
</gene>
<dbReference type="Proteomes" id="UP000031386">
    <property type="component" value="Chromosome"/>
</dbReference>
<organism evidence="1 2">
    <name type="scientific">Parvimonas micra</name>
    <dbReference type="NCBI Taxonomy" id="33033"/>
    <lineage>
        <taxon>Bacteria</taxon>
        <taxon>Bacillati</taxon>
        <taxon>Bacillota</taxon>
        <taxon>Tissierellia</taxon>
        <taxon>Tissierellales</taxon>
        <taxon>Peptoniphilaceae</taxon>
        <taxon>Parvimonas</taxon>
    </lineage>
</organism>
<evidence type="ECO:0000313" key="2">
    <source>
        <dbReference type="Proteomes" id="UP000031386"/>
    </source>
</evidence>
<name>A0A0B4S1G3_9FIRM</name>
<proteinExistence type="predicted"/>
<dbReference type="RefSeq" id="WP_041954126.1">
    <property type="nucleotide sequence ID" value="NZ_CP009761.1"/>
</dbReference>
<protein>
    <submittedName>
        <fullName evidence="1">Uncharacterized protein</fullName>
    </submittedName>
</protein>
<keyword evidence="2" id="KW-1185">Reference proteome</keyword>
<evidence type="ECO:0000313" key="1">
    <source>
        <dbReference type="EMBL" id="AIZ36687.1"/>
    </source>
</evidence>
<sequence length="67" mass="8058">MSKKKYLENPTEYSALSYWKSKNFKVPDNMKIVNDKYFSKDLLKDFNDDIYFKLVHNLNNIILHSLP</sequence>